<evidence type="ECO:0000313" key="3">
    <source>
        <dbReference type="EMBL" id="PYI51949.1"/>
    </source>
</evidence>
<dbReference type="SUPFAM" id="SSF69322">
    <property type="entry name" value="Tricorn protease domain 2"/>
    <property type="match status" value="1"/>
</dbReference>
<evidence type="ECO:0008006" key="5">
    <source>
        <dbReference type="Google" id="ProtNLM"/>
    </source>
</evidence>
<keyword evidence="4" id="KW-1185">Reference proteome</keyword>
<dbReference type="AlphaFoldDB" id="A0A2V5JYH6"/>
<gene>
    <name evidence="3" type="ORF">DLM86_23885</name>
</gene>
<dbReference type="InterPro" id="IPR008979">
    <property type="entry name" value="Galactose-bd-like_sf"/>
</dbReference>
<organism evidence="3 4">
    <name type="scientific">Paenibacillus flagellatus</name>
    <dbReference type="NCBI Taxonomy" id="2211139"/>
    <lineage>
        <taxon>Bacteria</taxon>
        <taxon>Bacillati</taxon>
        <taxon>Bacillota</taxon>
        <taxon>Bacilli</taxon>
        <taxon>Bacillales</taxon>
        <taxon>Paenibacillaceae</taxon>
        <taxon>Paenibacillus</taxon>
    </lineage>
</organism>
<dbReference type="Proteomes" id="UP000247476">
    <property type="component" value="Unassembled WGS sequence"/>
</dbReference>
<evidence type="ECO:0000313" key="4">
    <source>
        <dbReference type="Proteomes" id="UP000247476"/>
    </source>
</evidence>
<feature type="chain" id="PRO_5015988013" description="CBM-cenC domain-containing protein" evidence="2">
    <location>
        <begin position="36"/>
        <end position="849"/>
    </location>
</feature>
<dbReference type="SUPFAM" id="SSF63829">
    <property type="entry name" value="Calcium-dependent phosphotriesterase"/>
    <property type="match status" value="1"/>
</dbReference>
<accession>A0A2V5JYH6</accession>
<comment type="caution">
    <text evidence="3">The sequence shown here is derived from an EMBL/GenBank/DDBJ whole genome shotgun (WGS) entry which is preliminary data.</text>
</comment>
<dbReference type="EMBL" id="QJVJ01000011">
    <property type="protein sequence ID" value="PYI51949.1"/>
    <property type="molecule type" value="Genomic_DNA"/>
</dbReference>
<dbReference type="Gene3D" id="2.60.120.260">
    <property type="entry name" value="Galactose-binding domain-like"/>
    <property type="match status" value="1"/>
</dbReference>
<feature type="region of interest" description="Disordered" evidence="1">
    <location>
        <begin position="56"/>
        <end position="77"/>
    </location>
</feature>
<name>A0A2V5JYH6_9BACL</name>
<feature type="signal peptide" evidence="2">
    <location>
        <begin position="1"/>
        <end position="35"/>
    </location>
</feature>
<sequence length="849" mass="92035">MKRKRLQAHGLRRKLASSVMAAVVALSGFGSGASAADIRGANFGFEDDLSGWTTIVDKDNGNDRDEQGSGIERSDVRASEGTYSARLYDAKASRAFGLESDKLDVEAGTSYTAFADVWVETGEAELVLNFYDGSGRLLDNAVTKAVYQDGWQTAQVSRVAPDGAVRAAVMLYSDKGNKGTSYWDRVRLTKDYTNLGVQVGSAAPLGAAFGIGDRQHEIYAVVTGNQNDRPIMEVIDVNTEKVTTSVTLPGASVNPTGAWAAATATDGTVYLGTYPNGRLYRYVPGESSISDLGQPLPGESYVFDLAVGADGKVYGGSYGRAGFFEYDLAQGASQIGGFPFYQPPGQTYRYLRALAHDRERGVSYLAMGANASILRYDHHTGRLDDILPAKYKSITLAGTVDYTGDRVFVAIGGYLMALRVDVAADGTVASTEEMSITNAAPRVSPAHDGSVYLVQKNKLSRYDLATKQVTNLDFDIPGRIQRYGWVTLNDQQNFPGQTLVAVSDGNYETNIIKYNPQNGHFRVSRAEGAPRIAGAINSIATGPDGHIYTSAYLYGGLGMYRPFEGDANDTQPETVYAPISQIDKMASAGGKLYVGTYPGGGLHEYDPKAPWRPGVNPKLLINSGLYKQDRPKAIAFGDRKVFMGTTGTTGYRPGALSVYDYATGAATVHENIVTDQSVIALAYHNGLLYGGTTIRGGYSSTPSQTEAKLFVYDPAAQAKVAEYGLPEIAGGRKLTAITELVVIDDRLWGMAEGYLFVFDPVSRTFDYFEEKFPDVKWPEGTYRDADLVTVEKDPDSVYGTIGNKYLFSINKADRSIEILRSDGADMLTADPDGNLYFKHNDTELWRYSF</sequence>
<evidence type="ECO:0000256" key="2">
    <source>
        <dbReference type="SAM" id="SignalP"/>
    </source>
</evidence>
<protein>
    <recommendedName>
        <fullName evidence="5">CBM-cenC domain-containing protein</fullName>
    </recommendedName>
</protein>
<dbReference type="Gene3D" id="2.130.10.10">
    <property type="entry name" value="YVTN repeat-like/Quinoprotein amine dehydrogenase"/>
    <property type="match status" value="2"/>
</dbReference>
<proteinExistence type="predicted"/>
<evidence type="ECO:0000256" key="1">
    <source>
        <dbReference type="SAM" id="MobiDB-lite"/>
    </source>
</evidence>
<dbReference type="SUPFAM" id="SSF49785">
    <property type="entry name" value="Galactose-binding domain-like"/>
    <property type="match status" value="1"/>
</dbReference>
<dbReference type="InterPro" id="IPR015943">
    <property type="entry name" value="WD40/YVTN_repeat-like_dom_sf"/>
</dbReference>
<keyword evidence="2" id="KW-0732">Signal</keyword>
<reference evidence="3 4" key="1">
    <citation type="submission" date="2018-05" db="EMBL/GenBank/DDBJ databases">
        <title>Paenibacillus flagellatus sp. nov., isolated from selenium mineral soil.</title>
        <authorList>
            <person name="Dai X."/>
        </authorList>
    </citation>
    <scope>NUCLEOTIDE SEQUENCE [LARGE SCALE GENOMIC DNA]</scope>
    <source>
        <strain evidence="3 4">DXL2</strain>
    </source>
</reference>